<keyword evidence="3" id="KW-1185">Reference proteome</keyword>
<feature type="compositionally biased region" description="Low complexity" evidence="1">
    <location>
        <begin position="53"/>
        <end position="68"/>
    </location>
</feature>
<evidence type="ECO:0000313" key="2">
    <source>
        <dbReference type="EMBL" id="GGE31596.1"/>
    </source>
</evidence>
<comment type="caution">
    <text evidence="2">The sequence shown here is derived from an EMBL/GenBank/DDBJ whole genome shotgun (WGS) entry which is preliminary data.</text>
</comment>
<name>A0A917EEF2_9RHOB</name>
<protein>
    <recommendedName>
        <fullName evidence="4">D-galactarate dehydratase</fullName>
    </recommendedName>
</protein>
<accession>A0A917EEF2</accession>
<feature type="region of interest" description="Disordered" evidence="1">
    <location>
        <begin position="30"/>
        <end position="68"/>
    </location>
</feature>
<dbReference type="AlphaFoldDB" id="A0A917EEF2"/>
<proteinExistence type="predicted"/>
<sequence>MIGGMRLLAVTALILLSACAGLKRPAGLPEATPTGPVAQPAAIRPPDRPGELPAPAAAPTAAATAPATGTLGTTVASLDASEPGLWLRTPLVKARAPGSVAYQGRTVTADLIPLDGPATAGSRASLQLMQALGAPLTALPEVTVSR</sequence>
<evidence type="ECO:0008006" key="4">
    <source>
        <dbReference type="Google" id="ProtNLM"/>
    </source>
</evidence>
<organism evidence="2 3">
    <name type="scientific">Primorskyibacter flagellatus</name>
    <dbReference type="NCBI Taxonomy" id="1387277"/>
    <lineage>
        <taxon>Bacteria</taxon>
        <taxon>Pseudomonadati</taxon>
        <taxon>Pseudomonadota</taxon>
        <taxon>Alphaproteobacteria</taxon>
        <taxon>Rhodobacterales</taxon>
        <taxon>Roseobacteraceae</taxon>
        <taxon>Primorskyibacter</taxon>
    </lineage>
</organism>
<gene>
    <name evidence="2" type="ORF">GCM10011360_19440</name>
</gene>
<evidence type="ECO:0000313" key="3">
    <source>
        <dbReference type="Proteomes" id="UP000612855"/>
    </source>
</evidence>
<dbReference type="Proteomes" id="UP000612855">
    <property type="component" value="Unassembled WGS sequence"/>
</dbReference>
<reference evidence="3" key="1">
    <citation type="journal article" date="2019" name="Int. J. Syst. Evol. Microbiol.">
        <title>The Global Catalogue of Microorganisms (GCM) 10K type strain sequencing project: providing services to taxonomists for standard genome sequencing and annotation.</title>
        <authorList>
            <consortium name="The Broad Institute Genomics Platform"/>
            <consortium name="The Broad Institute Genome Sequencing Center for Infectious Disease"/>
            <person name="Wu L."/>
            <person name="Ma J."/>
        </authorList>
    </citation>
    <scope>NUCLEOTIDE SEQUENCE [LARGE SCALE GENOMIC DNA]</scope>
    <source>
        <strain evidence="3">CGMCC 1.12664</strain>
    </source>
</reference>
<evidence type="ECO:0000256" key="1">
    <source>
        <dbReference type="SAM" id="MobiDB-lite"/>
    </source>
</evidence>
<dbReference type="PROSITE" id="PS51257">
    <property type="entry name" value="PROKAR_LIPOPROTEIN"/>
    <property type="match status" value="1"/>
</dbReference>
<dbReference type="EMBL" id="BMFJ01000001">
    <property type="protein sequence ID" value="GGE31596.1"/>
    <property type="molecule type" value="Genomic_DNA"/>
</dbReference>